<comment type="caution">
    <text evidence="1">The sequence shown here is derived from an EMBL/GenBank/DDBJ whole genome shotgun (WGS) entry which is preliminary data.</text>
</comment>
<accession>A0AAV5UHB2</accession>
<dbReference type="Proteomes" id="UP001432027">
    <property type="component" value="Unassembled WGS sequence"/>
</dbReference>
<keyword evidence="2" id="KW-1185">Reference proteome</keyword>
<dbReference type="AlphaFoldDB" id="A0AAV5UHB2"/>
<protein>
    <submittedName>
        <fullName evidence="1">Uncharacterized protein</fullName>
    </submittedName>
</protein>
<feature type="non-terminal residue" evidence="1">
    <location>
        <position position="1"/>
    </location>
</feature>
<gene>
    <name evidence="1" type="ORF">PENTCL1PPCAC_27882</name>
</gene>
<evidence type="ECO:0000313" key="2">
    <source>
        <dbReference type="Proteomes" id="UP001432027"/>
    </source>
</evidence>
<organism evidence="1 2">
    <name type="scientific">Pristionchus entomophagus</name>
    <dbReference type="NCBI Taxonomy" id="358040"/>
    <lineage>
        <taxon>Eukaryota</taxon>
        <taxon>Metazoa</taxon>
        <taxon>Ecdysozoa</taxon>
        <taxon>Nematoda</taxon>
        <taxon>Chromadorea</taxon>
        <taxon>Rhabditida</taxon>
        <taxon>Rhabditina</taxon>
        <taxon>Diplogasteromorpha</taxon>
        <taxon>Diplogasteroidea</taxon>
        <taxon>Neodiplogasteridae</taxon>
        <taxon>Pristionchus</taxon>
    </lineage>
</organism>
<proteinExistence type="predicted"/>
<dbReference type="EMBL" id="BTSX01000006">
    <property type="protein sequence ID" value="GMT05708.1"/>
    <property type="molecule type" value="Genomic_DNA"/>
</dbReference>
<reference evidence="1" key="1">
    <citation type="submission" date="2023-10" db="EMBL/GenBank/DDBJ databases">
        <title>Genome assembly of Pristionchus species.</title>
        <authorList>
            <person name="Yoshida K."/>
            <person name="Sommer R.J."/>
        </authorList>
    </citation>
    <scope>NUCLEOTIDE SEQUENCE</scope>
    <source>
        <strain evidence="1">RS0144</strain>
    </source>
</reference>
<evidence type="ECO:0000313" key="1">
    <source>
        <dbReference type="EMBL" id="GMT05708.1"/>
    </source>
</evidence>
<sequence>SSPFQNVHRHNSQSGGRLSGWRRVHRLYNRHVCGRLSTLHESDVPGSRETWREPTRSCRIQWLVLMRPRMMIISIDLCTAYEKP</sequence>
<name>A0AAV5UHB2_9BILA</name>